<feature type="chain" id="PRO_5001750846" evidence="1">
    <location>
        <begin position="35"/>
        <end position="565"/>
    </location>
</feature>
<evidence type="ECO:0000256" key="1">
    <source>
        <dbReference type="SAM" id="SignalP"/>
    </source>
</evidence>
<organism evidence="4 5">
    <name type="scientific">Candidatus Accumulibacter cognatus</name>
    <dbReference type="NCBI Taxonomy" id="2954383"/>
    <lineage>
        <taxon>Bacteria</taxon>
        <taxon>Pseudomonadati</taxon>
        <taxon>Pseudomonadota</taxon>
        <taxon>Betaproteobacteria</taxon>
        <taxon>Candidatus Accumulibacter</taxon>
    </lineage>
</organism>
<feature type="domain" description="DUF2300" evidence="3">
    <location>
        <begin position="426"/>
        <end position="546"/>
    </location>
</feature>
<feature type="domain" description="Sporulation stage II protein D amidase enhancer LytB N-terminal" evidence="2">
    <location>
        <begin position="333"/>
        <end position="387"/>
    </location>
</feature>
<evidence type="ECO:0000259" key="2">
    <source>
        <dbReference type="Pfam" id="PF08486"/>
    </source>
</evidence>
<gene>
    <name evidence="4" type="ORF">AW06_003212</name>
</gene>
<dbReference type="Pfam" id="PF08486">
    <property type="entry name" value="SpoIID"/>
    <property type="match status" value="1"/>
</dbReference>
<evidence type="ECO:0000259" key="3">
    <source>
        <dbReference type="Pfam" id="PF10062"/>
    </source>
</evidence>
<name>A0A080M5I1_9PROT</name>
<reference evidence="4" key="1">
    <citation type="submission" date="2014-02" db="EMBL/GenBank/DDBJ databases">
        <title>Expanding our view of genomic diversity in Candidatus Accumulibacter clades.</title>
        <authorList>
            <person name="Skennerton C.T."/>
            <person name="Barr J.J."/>
            <person name="Slater F.R."/>
            <person name="Bond P.L."/>
            <person name="Tyson G.W."/>
        </authorList>
    </citation>
    <scope>NUCLEOTIDE SEQUENCE [LARGE SCALE GENOMIC DNA]</scope>
</reference>
<dbReference type="EMBL" id="JDST02000075">
    <property type="protein sequence ID" value="KFB75745.1"/>
    <property type="molecule type" value="Genomic_DNA"/>
</dbReference>
<accession>A0A080M5I1</accession>
<comment type="caution">
    <text evidence="4">The sequence shown here is derived from an EMBL/GenBank/DDBJ whole genome shotgun (WGS) entry which is preliminary data.</text>
</comment>
<protein>
    <submittedName>
        <fullName evidence="4">SpoIID/LytB domain protein</fullName>
    </submittedName>
</protein>
<proteinExistence type="predicted"/>
<feature type="signal peptide" evidence="1">
    <location>
        <begin position="1"/>
        <end position="34"/>
    </location>
</feature>
<evidence type="ECO:0000313" key="5">
    <source>
        <dbReference type="Proteomes" id="UP000021315"/>
    </source>
</evidence>
<dbReference type="Pfam" id="PF10062">
    <property type="entry name" value="DUF2300"/>
    <property type="match status" value="2"/>
</dbReference>
<dbReference type="InterPro" id="IPR013693">
    <property type="entry name" value="SpoIID/LytB_N"/>
</dbReference>
<sequence length="565" mass="60419">MRASRPSPRPSPARRLICCLAAGLSLAAAEAAKAAPGPAVELVFGDPQAPTALRVAAAGGETMAVPANTPLGSLWKVFMHVYLSASARSVGDYRCTGGDPGEEAYCCAPGESIGRDEALARSCGLYFKPRRLGVSAAAWRAWWTRQAPGAPAWLFDLDKLQPATEVSVASLLAAFAAIDGEHRRTTMAALQRVSLEPRARPLLSHLGNRLRVKTWSWHDGKGRRIGGFAGWLSDGTPLWLRGSGSSAQVIEQTAPWLAGSLPQPTPPDEDCVRVRFFSRYPLSEVLVDGRPAAEGPLRGRVEARFVNARRLFFASSGELGLSRPGSRPVITGRVGLNDYVARVVQREAGAEPPAAARALAVAARTYLVRHAGHGGGCYEIEDDSRTQRVSPAPPDSASLRVAQWSDGLVLGGVAGRYHQTRSAPQQLSWQAAVAGAAEGARWDQILEHAYGGAGFTVAGDADAGECQPLARAENWLAGRQAGWKRRLAGVPGFEAPVPLPRVCRLEHGNPYADIERGRIYATGIGSTNERLTLAHEYLHFALANHPRGRDEDFVEETARSLLGTP</sequence>
<dbReference type="STRING" id="1453999.AW06_003212"/>
<keyword evidence="1" id="KW-0732">Signal</keyword>
<dbReference type="Proteomes" id="UP000021315">
    <property type="component" value="Unassembled WGS sequence"/>
</dbReference>
<keyword evidence="5" id="KW-1185">Reference proteome</keyword>
<evidence type="ECO:0000313" key="4">
    <source>
        <dbReference type="EMBL" id="KFB75745.1"/>
    </source>
</evidence>
<dbReference type="AlphaFoldDB" id="A0A080M5I1"/>
<feature type="domain" description="DUF2300" evidence="3">
    <location>
        <begin position="98"/>
        <end position="218"/>
    </location>
</feature>
<dbReference type="InterPro" id="IPR018748">
    <property type="entry name" value="DUF2300_secreted"/>
</dbReference>